<accession>A0A9J6FPD8</accession>
<proteinExistence type="predicted"/>
<protein>
    <submittedName>
        <fullName evidence="3">Uncharacterized protein</fullName>
    </submittedName>
</protein>
<dbReference type="OrthoDB" id="6412422at2759"/>
<name>A0A9J6FPD8_HAELO</name>
<keyword evidence="2" id="KW-1133">Transmembrane helix</keyword>
<feature type="transmembrane region" description="Helical" evidence="2">
    <location>
        <begin position="50"/>
        <end position="67"/>
    </location>
</feature>
<dbReference type="Proteomes" id="UP000821853">
    <property type="component" value="Chromosome 10"/>
</dbReference>
<evidence type="ECO:0000313" key="3">
    <source>
        <dbReference type="EMBL" id="KAH9364137.1"/>
    </source>
</evidence>
<evidence type="ECO:0000256" key="2">
    <source>
        <dbReference type="SAM" id="Phobius"/>
    </source>
</evidence>
<sequence>MVGPEDGETTLHVPHAGRRASLPSARETNSAKARRLLELAAKQRKTIGRVLWVTVIVLCVLGCLSQVNRAFLSLKAA</sequence>
<keyword evidence="4" id="KW-1185">Reference proteome</keyword>
<evidence type="ECO:0000256" key="1">
    <source>
        <dbReference type="SAM" id="MobiDB-lite"/>
    </source>
</evidence>
<comment type="caution">
    <text evidence="3">The sequence shown here is derived from an EMBL/GenBank/DDBJ whole genome shotgun (WGS) entry which is preliminary data.</text>
</comment>
<feature type="region of interest" description="Disordered" evidence="1">
    <location>
        <begin position="1"/>
        <end position="28"/>
    </location>
</feature>
<evidence type="ECO:0000313" key="4">
    <source>
        <dbReference type="Proteomes" id="UP000821853"/>
    </source>
</evidence>
<gene>
    <name evidence="3" type="ORF">HPB48_011916</name>
</gene>
<keyword evidence="2" id="KW-0812">Transmembrane</keyword>
<keyword evidence="2" id="KW-0472">Membrane</keyword>
<dbReference type="EMBL" id="JABSTR010000002">
    <property type="protein sequence ID" value="KAH9364137.1"/>
    <property type="molecule type" value="Genomic_DNA"/>
</dbReference>
<organism evidence="3 4">
    <name type="scientific">Haemaphysalis longicornis</name>
    <name type="common">Bush tick</name>
    <dbReference type="NCBI Taxonomy" id="44386"/>
    <lineage>
        <taxon>Eukaryota</taxon>
        <taxon>Metazoa</taxon>
        <taxon>Ecdysozoa</taxon>
        <taxon>Arthropoda</taxon>
        <taxon>Chelicerata</taxon>
        <taxon>Arachnida</taxon>
        <taxon>Acari</taxon>
        <taxon>Parasitiformes</taxon>
        <taxon>Ixodida</taxon>
        <taxon>Ixodoidea</taxon>
        <taxon>Ixodidae</taxon>
        <taxon>Haemaphysalinae</taxon>
        <taxon>Haemaphysalis</taxon>
    </lineage>
</organism>
<dbReference type="VEuPathDB" id="VectorBase:HLOH_058390"/>
<dbReference type="AlphaFoldDB" id="A0A9J6FPD8"/>
<reference evidence="3 4" key="1">
    <citation type="journal article" date="2020" name="Cell">
        <title>Large-Scale Comparative Analyses of Tick Genomes Elucidate Their Genetic Diversity and Vector Capacities.</title>
        <authorList>
            <consortium name="Tick Genome and Microbiome Consortium (TIGMIC)"/>
            <person name="Jia N."/>
            <person name="Wang J."/>
            <person name="Shi W."/>
            <person name="Du L."/>
            <person name="Sun Y."/>
            <person name="Zhan W."/>
            <person name="Jiang J.F."/>
            <person name="Wang Q."/>
            <person name="Zhang B."/>
            <person name="Ji P."/>
            <person name="Bell-Sakyi L."/>
            <person name="Cui X.M."/>
            <person name="Yuan T.T."/>
            <person name="Jiang B.G."/>
            <person name="Yang W.F."/>
            <person name="Lam T.T."/>
            <person name="Chang Q.C."/>
            <person name="Ding S.J."/>
            <person name="Wang X.J."/>
            <person name="Zhu J.G."/>
            <person name="Ruan X.D."/>
            <person name="Zhao L."/>
            <person name="Wei J.T."/>
            <person name="Ye R.Z."/>
            <person name="Que T.C."/>
            <person name="Du C.H."/>
            <person name="Zhou Y.H."/>
            <person name="Cheng J.X."/>
            <person name="Dai P.F."/>
            <person name="Guo W.B."/>
            <person name="Han X.H."/>
            <person name="Huang E.J."/>
            <person name="Li L.F."/>
            <person name="Wei W."/>
            <person name="Gao Y.C."/>
            <person name="Liu J.Z."/>
            <person name="Shao H.Z."/>
            <person name="Wang X."/>
            <person name="Wang C.C."/>
            <person name="Yang T.C."/>
            <person name="Huo Q.B."/>
            <person name="Li W."/>
            <person name="Chen H.Y."/>
            <person name="Chen S.E."/>
            <person name="Zhou L.G."/>
            <person name="Ni X.B."/>
            <person name="Tian J.H."/>
            <person name="Sheng Y."/>
            <person name="Liu T."/>
            <person name="Pan Y.S."/>
            <person name="Xia L.Y."/>
            <person name="Li J."/>
            <person name="Zhao F."/>
            <person name="Cao W.C."/>
        </authorList>
    </citation>
    <scope>NUCLEOTIDE SEQUENCE [LARGE SCALE GENOMIC DNA]</scope>
    <source>
        <strain evidence="3">HaeL-2018</strain>
    </source>
</reference>